<keyword evidence="3" id="KW-1185">Reference proteome</keyword>
<accession>A0A4R7D096</accession>
<evidence type="ECO:0000313" key="3">
    <source>
        <dbReference type="Proteomes" id="UP000294752"/>
    </source>
</evidence>
<protein>
    <submittedName>
        <fullName evidence="2">Uncharacterized protein</fullName>
    </submittedName>
</protein>
<keyword evidence="1" id="KW-0732">Signal</keyword>
<gene>
    <name evidence="2" type="ORF">B0I21_10443</name>
</gene>
<feature type="chain" id="PRO_5020212773" evidence="1">
    <location>
        <begin position="21"/>
        <end position="536"/>
    </location>
</feature>
<dbReference type="EMBL" id="SNZV01000004">
    <property type="protein sequence ID" value="TDS13717.1"/>
    <property type="molecule type" value="Genomic_DNA"/>
</dbReference>
<comment type="caution">
    <text evidence="2">The sequence shown here is derived from an EMBL/GenBank/DDBJ whole genome shotgun (WGS) entry which is preliminary data.</text>
</comment>
<name>A0A4R7D096_9SPHI</name>
<dbReference type="AlphaFoldDB" id="A0A4R7D096"/>
<dbReference type="PROSITE" id="PS51257">
    <property type="entry name" value="PROKAR_LIPOPROTEIN"/>
    <property type="match status" value="1"/>
</dbReference>
<reference evidence="2 3" key="1">
    <citation type="submission" date="2019-03" db="EMBL/GenBank/DDBJ databases">
        <title>Genomic Encyclopedia of Type Strains, Phase III (KMG-III): the genomes of soil and plant-associated and newly described type strains.</title>
        <authorList>
            <person name="Whitman W."/>
        </authorList>
    </citation>
    <scope>NUCLEOTIDE SEQUENCE [LARGE SCALE GENOMIC DNA]</scope>
    <source>
        <strain evidence="2 3">CGMCC 1.12801</strain>
    </source>
</reference>
<evidence type="ECO:0000256" key="1">
    <source>
        <dbReference type="SAM" id="SignalP"/>
    </source>
</evidence>
<dbReference type="Proteomes" id="UP000294752">
    <property type="component" value="Unassembled WGS sequence"/>
</dbReference>
<proteinExistence type="predicted"/>
<organism evidence="2 3">
    <name type="scientific">Sphingobacterium paludis</name>
    <dbReference type="NCBI Taxonomy" id="1476465"/>
    <lineage>
        <taxon>Bacteria</taxon>
        <taxon>Pseudomonadati</taxon>
        <taxon>Bacteroidota</taxon>
        <taxon>Sphingobacteriia</taxon>
        <taxon>Sphingobacteriales</taxon>
        <taxon>Sphingobacteriaceae</taxon>
        <taxon>Sphingobacterium</taxon>
    </lineage>
</organism>
<evidence type="ECO:0000313" key="2">
    <source>
        <dbReference type="EMBL" id="TDS13717.1"/>
    </source>
</evidence>
<dbReference type="OrthoDB" id="973569at2"/>
<dbReference type="RefSeq" id="WP_133640050.1">
    <property type="nucleotide sequence ID" value="NZ_SNZV01000004.1"/>
</dbReference>
<sequence>MKFKKLAIYTMAFTLLGAVASCESPLKDFNLQISTEVIKHSAVLQVAGADGSDVGSATIRLIGGDVDDIYNLEGRKTFQLTNGFVEFGVNPNREVMPGAPVTFQVEIAAAGYTTQIVTVAISNVNNGVQAVRLVRPMNLPDGAASNTQTVALGANGATTSAVTVGASDNSSGVEISIAIPAGTQFLDANGNVIQGGTLTVNTLGFDALSEEALALFPGGSLQAEGVIGPDGSTSSGTFNPAAATTIDMNVGGVAVRQFSQPIQITMDVSPDFQLSTGAALSPTTQLVSYSFTPSDPVWTYQQTATVTGSAGSGYNLSFATDHLTTFVGGEFIESCAAVSEITFTGEWIAQGFTYPVTVEALHHGQLISTRTFSVSQGNQTIALQNLPANDVTIVVRNTSGTVVAQGPLAACGTTTQLAIPNPPGTFVTLQLYVRCPTNTTPITLLPTFQMEYRVTGTSRWSYLGEVNNGFLSTTLLKADGTRYDFRATWKNRTKVVGAKTVTESNIATVGIQPGDIIGEKAGATNLAILTEECKGL</sequence>
<feature type="signal peptide" evidence="1">
    <location>
        <begin position="1"/>
        <end position="20"/>
    </location>
</feature>